<evidence type="ECO:0000313" key="1">
    <source>
        <dbReference type="EMBL" id="KAJ0075417.1"/>
    </source>
</evidence>
<dbReference type="Proteomes" id="UP001164250">
    <property type="component" value="Chromosome 15"/>
</dbReference>
<evidence type="ECO:0000313" key="2">
    <source>
        <dbReference type="Proteomes" id="UP001164250"/>
    </source>
</evidence>
<comment type="caution">
    <text evidence="1">The sequence shown here is derived from an EMBL/GenBank/DDBJ whole genome shotgun (WGS) entry which is preliminary data.</text>
</comment>
<name>A0ACC0ZRM4_9ROSI</name>
<gene>
    <name evidence="1" type="ORF">Patl1_34276</name>
</gene>
<protein>
    <submittedName>
        <fullName evidence="1">Uncharacterized protein</fullName>
    </submittedName>
</protein>
<sequence length="251" mass="29548">MLKFRLFISILHVKESAPYIDKWVELATEKEVKEFDLKFLDDGDYKLALEFDLYNSPRVIDIVGGSKLKKLKFVGTDLKEQDFHHFISKFPLLEDLTLLTVICLKELRFQVIKLKKFQVNNCFNMKAIDLIQPNLLSFTYENSSIPTLLINALCPWQVQCYPNLTFNTQWCLVLREFLGVSHQIETLSLYVRKSVSFYNEWKNRDVSCCNSHEIKCWRHFLKDIKVEGFEYPKDRKLVGANKIDEYISLGN</sequence>
<dbReference type="EMBL" id="CM047910">
    <property type="protein sequence ID" value="KAJ0075417.1"/>
    <property type="molecule type" value="Genomic_DNA"/>
</dbReference>
<reference evidence="2" key="1">
    <citation type="journal article" date="2023" name="G3 (Bethesda)">
        <title>Genome assembly and association tests identify interacting loci associated with vigor, precocity, and sex in interspecific pistachio rootstocks.</title>
        <authorList>
            <person name="Palmer W."/>
            <person name="Jacygrad E."/>
            <person name="Sagayaradj S."/>
            <person name="Cavanaugh K."/>
            <person name="Han R."/>
            <person name="Bertier L."/>
            <person name="Beede B."/>
            <person name="Kafkas S."/>
            <person name="Golino D."/>
            <person name="Preece J."/>
            <person name="Michelmore R."/>
        </authorList>
    </citation>
    <scope>NUCLEOTIDE SEQUENCE [LARGE SCALE GENOMIC DNA]</scope>
</reference>
<keyword evidence="2" id="KW-1185">Reference proteome</keyword>
<proteinExistence type="predicted"/>
<organism evidence="1 2">
    <name type="scientific">Pistacia atlantica</name>
    <dbReference type="NCBI Taxonomy" id="434234"/>
    <lineage>
        <taxon>Eukaryota</taxon>
        <taxon>Viridiplantae</taxon>
        <taxon>Streptophyta</taxon>
        <taxon>Embryophyta</taxon>
        <taxon>Tracheophyta</taxon>
        <taxon>Spermatophyta</taxon>
        <taxon>Magnoliopsida</taxon>
        <taxon>eudicotyledons</taxon>
        <taxon>Gunneridae</taxon>
        <taxon>Pentapetalae</taxon>
        <taxon>rosids</taxon>
        <taxon>malvids</taxon>
        <taxon>Sapindales</taxon>
        <taxon>Anacardiaceae</taxon>
        <taxon>Pistacia</taxon>
    </lineage>
</organism>
<accession>A0ACC0ZRM4</accession>